<evidence type="ECO:0000313" key="3">
    <source>
        <dbReference type="Proteomes" id="UP001497644"/>
    </source>
</evidence>
<evidence type="ECO:0000256" key="1">
    <source>
        <dbReference type="SAM" id="MobiDB-lite"/>
    </source>
</evidence>
<protein>
    <submittedName>
        <fullName evidence="2">Uncharacterized protein</fullName>
    </submittedName>
</protein>
<keyword evidence="3" id="KW-1185">Reference proteome</keyword>
<dbReference type="EMBL" id="OZ034833">
    <property type="protein sequence ID" value="CAL1675145.1"/>
    <property type="molecule type" value="Genomic_DNA"/>
</dbReference>
<gene>
    <name evidence="2" type="ORF">LPLAT_LOCUS1631</name>
</gene>
<dbReference type="AlphaFoldDB" id="A0AAV2N757"/>
<reference evidence="2" key="1">
    <citation type="submission" date="2024-04" db="EMBL/GenBank/DDBJ databases">
        <authorList>
            <consortium name="Molecular Ecology Group"/>
        </authorList>
    </citation>
    <scope>NUCLEOTIDE SEQUENCE</scope>
</reference>
<evidence type="ECO:0000313" key="2">
    <source>
        <dbReference type="EMBL" id="CAL1675145.1"/>
    </source>
</evidence>
<accession>A0AAV2N757</accession>
<dbReference type="Proteomes" id="UP001497644">
    <property type="component" value="Chromosome 10"/>
</dbReference>
<proteinExistence type="predicted"/>
<name>A0AAV2N757_9HYME</name>
<organism evidence="2 3">
    <name type="scientific">Lasius platythorax</name>
    <dbReference type="NCBI Taxonomy" id="488582"/>
    <lineage>
        <taxon>Eukaryota</taxon>
        <taxon>Metazoa</taxon>
        <taxon>Ecdysozoa</taxon>
        <taxon>Arthropoda</taxon>
        <taxon>Hexapoda</taxon>
        <taxon>Insecta</taxon>
        <taxon>Pterygota</taxon>
        <taxon>Neoptera</taxon>
        <taxon>Endopterygota</taxon>
        <taxon>Hymenoptera</taxon>
        <taxon>Apocrita</taxon>
        <taxon>Aculeata</taxon>
        <taxon>Formicoidea</taxon>
        <taxon>Formicidae</taxon>
        <taxon>Formicinae</taxon>
        <taxon>Lasius</taxon>
        <taxon>Lasius</taxon>
    </lineage>
</organism>
<feature type="compositionally biased region" description="Basic and acidic residues" evidence="1">
    <location>
        <begin position="54"/>
        <end position="63"/>
    </location>
</feature>
<feature type="region of interest" description="Disordered" evidence="1">
    <location>
        <begin position="1"/>
        <end position="70"/>
    </location>
</feature>
<sequence length="70" mass="7409">MDSIVGPKLERKPAVPYVSPRNRYEATRTGLPSPGNEVARLPKGDIGEENGMSKGKEGRKGGPDEGSTEG</sequence>